<evidence type="ECO:0000256" key="2">
    <source>
        <dbReference type="SAM" id="SignalP"/>
    </source>
</evidence>
<dbReference type="InterPro" id="IPR014004">
    <property type="entry name" value="Transpt-assoc_nodulatn_dom_bac"/>
</dbReference>
<evidence type="ECO:0000313" key="4">
    <source>
        <dbReference type="EMBL" id="PQJ52337.1"/>
    </source>
</evidence>
<keyword evidence="1 2" id="KW-0732">Signal</keyword>
<dbReference type="OrthoDB" id="9783990at2"/>
<proteinExistence type="predicted"/>
<dbReference type="Pfam" id="PF04972">
    <property type="entry name" value="BON"/>
    <property type="match status" value="2"/>
</dbReference>
<dbReference type="PANTHER" id="PTHR34606">
    <property type="entry name" value="BON DOMAIN-CONTAINING PROTEIN"/>
    <property type="match status" value="1"/>
</dbReference>
<dbReference type="RefSeq" id="WP_105050795.1">
    <property type="nucleotide sequence ID" value="NZ_BMYG01000005.1"/>
</dbReference>
<feature type="signal peptide" evidence="2">
    <location>
        <begin position="1"/>
        <end position="25"/>
    </location>
</feature>
<dbReference type="InterPro" id="IPR007055">
    <property type="entry name" value="BON_dom"/>
</dbReference>
<gene>
    <name evidence="4" type="ORF">BTO11_00800</name>
</gene>
<dbReference type="SMART" id="SM00749">
    <property type="entry name" value="BON"/>
    <property type="match status" value="1"/>
</dbReference>
<evidence type="ECO:0000259" key="3">
    <source>
        <dbReference type="PROSITE" id="PS50914"/>
    </source>
</evidence>
<accession>A0A2S7UQX8</accession>
<dbReference type="Proteomes" id="UP000239007">
    <property type="component" value="Unassembled WGS sequence"/>
</dbReference>
<keyword evidence="5" id="KW-1185">Reference proteome</keyword>
<feature type="domain" description="BON" evidence="3">
    <location>
        <begin position="47"/>
        <end position="116"/>
    </location>
</feature>
<feature type="chain" id="PRO_5015723687" evidence="2">
    <location>
        <begin position="26"/>
        <end position="190"/>
    </location>
</feature>
<evidence type="ECO:0000313" key="5">
    <source>
        <dbReference type="Proteomes" id="UP000239007"/>
    </source>
</evidence>
<dbReference type="PANTHER" id="PTHR34606:SF4">
    <property type="entry name" value="OUTER MEMBRANE LIPOPROTEIN DOLP"/>
    <property type="match status" value="1"/>
</dbReference>
<sequence length="190" mass="20260">MTFTKKLLILALSLSTLQGCTTLFVAGTAVTAVSAANDPRTISAQIDDSSIELKASLELMKDDGISKHTHLNVISYNGKVLVVGQSPNKFLIHSAINILRNIDGVTKIHNQIKLGTPASLSTKTADTWITTKVKSELLTDDVVKGHSIKVVTENNEVYLMGLVSKEQAALAATIASNVSGVTKVITVFEN</sequence>
<dbReference type="NCBIfam" id="NF008247">
    <property type="entry name" value="PRK11023.1"/>
    <property type="match status" value="1"/>
</dbReference>
<protein>
    <submittedName>
        <fullName evidence="4">Osmotically-inducible protein OsmY</fullName>
    </submittedName>
</protein>
<dbReference type="InterPro" id="IPR051686">
    <property type="entry name" value="Lipoprotein_DolP"/>
</dbReference>
<feature type="domain" description="BON" evidence="3">
    <location>
        <begin position="125"/>
        <end position="190"/>
    </location>
</feature>
<dbReference type="EMBL" id="MSCH01000003">
    <property type="protein sequence ID" value="PQJ52337.1"/>
    <property type="molecule type" value="Genomic_DNA"/>
</dbReference>
<dbReference type="PROSITE" id="PS50914">
    <property type="entry name" value="BON"/>
    <property type="match status" value="2"/>
</dbReference>
<dbReference type="PROSITE" id="PS51257">
    <property type="entry name" value="PROKAR_LIPOPROTEIN"/>
    <property type="match status" value="1"/>
</dbReference>
<reference evidence="4 5" key="1">
    <citation type="submission" date="2016-12" db="EMBL/GenBank/DDBJ databases">
        <title>Diversity of luminous bacteria.</title>
        <authorList>
            <person name="Yoshizawa S."/>
            <person name="Kogure K."/>
        </authorList>
    </citation>
    <scope>NUCLEOTIDE SEQUENCE [LARGE SCALE GENOMIC DNA]</scope>
    <source>
        <strain evidence="4 5">SA4-48</strain>
    </source>
</reference>
<dbReference type="AlphaFoldDB" id="A0A2S7UQX8"/>
<evidence type="ECO:0000256" key="1">
    <source>
        <dbReference type="ARBA" id="ARBA00022729"/>
    </source>
</evidence>
<name>A0A2S7UQX8_9GAMM</name>
<organism evidence="4 5">
    <name type="scientific">Psychrosphaera saromensis</name>
    <dbReference type="NCBI Taxonomy" id="716813"/>
    <lineage>
        <taxon>Bacteria</taxon>
        <taxon>Pseudomonadati</taxon>
        <taxon>Pseudomonadota</taxon>
        <taxon>Gammaproteobacteria</taxon>
        <taxon>Alteromonadales</taxon>
        <taxon>Pseudoalteromonadaceae</taxon>
        <taxon>Psychrosphaera</taxon>
    </lineage>
</organism>
<comment type="caution">
    <text evidence="4">The sequence shown here is derived from an EMBL/GenBank/DDBJ whole genome shotgun (WGS) entry which is preliminary data.</text>
</comment>